<gene>
    <name evidence="2" type="ORF">PCOR1329_LOCUS12671</name>
    <name evidence="3" type="ORF">PCOR1329_LOCUS67316</name>
</gene>
<feature type="region of interest" description="Disordered" evidence="1">
    <location>
        <begin position="99"/>
        <end position="136"/>
    </location>
</feature>
<reference evidence="2" key="1">
    <citation type="submission" date="2023-10" db="EMBL/GenBank/DDBJ databases">
        <authorList>
            <person name="Chen Y."/>
            <person name="Shah S."/>
            <person name="Dougan E. K."/>
            <person name="Thang M."/>
            <person name="Chan C."/>
        </authorList>
    </citation>
    <scope>NUCLEOTIDE SEQUENCE [LARGE SCALE GENOMIC DNA]</scope>
</reference>
<protein>
    <submittedName>
        <fullName evidence="2">Uncharacterized protein</fullName>
    </submittedName>
</protein>
<keyword evidence="4" id="KW-1185">Reference proteome</keyword>
<accession>A0ABN9QK69</accession>
<evidence type="ECO:0000256" key="1">
    <source>
        <dbReference type="SAM" id="MobiDB-lite"/>
    </source>
</evidence>
<dbReference type="Proteomes" id="UP001189429">
    <property type="component" value="Unassembled WGS sequence"/>
</dbReference>
<proteinExistence type="predicted"/>
<dbReference type="EMBL" id="CAUYUJ010003716">
    <property type="protein sequence ID" value="CAK0806453.1"/>
    <property type="molecule type" value="Genomic_DNA"/>
</dbReference>
<sequence>MEVESNKSVVLFPDHQRRVVSIQKAQDVLRFAPTDLSKALRSVARFYNRVMLDEKKYKGELKQIYFKCEQMLGSDGPRFVEWTRAFYAEQRKTELYDQVDDEDEDDIVLSRPQPRRRRRRRRRRGGGSATARGGEL</sequence>
<name>A0ABN9QK69_9DINO</name>
<dbReference type="EMBL" id="CAUYUJ010018720">
    <property type="protein sequence ID" value="CAK0885815.1"/>
    <property type="molecule type" value="Genomic_DNA"/>
</dbReference>
<evidence type="ECO:0000313" key="3">
    <source>
        <dbReference type="EMBL" id="CAK0885815.1"/>
    </source>
</evidence>
<feature type="compositionally biased region" description="Basic residues" evidence="1">
    <location>
        <begin position="113"/>
        <end position="125"/>
    </location>
</feature>
<evidence type="ECO:0000313" key="4">
    <source>
        <dbReference type="Proteomes" id="UP001189429"/>
    </source>
</evidence>
<comment type="caution">
    <text evidence="2">The sequence shown here is derived from an EMBL/GenBank/DDBJ whole genome shotgun (WGS) entry which is preliminary data.</text>
</comment>
<evidence type="ECO:0000313" key="2">
    <source>
        <dbReference type="EMBL" id="CAK0806453.1"/>
    </source>
</evidence>
<organism evidence="2 4">
    <name type="scientific">Prorocentrum cordatum</name>
    <dbReference type="NCBI Taxonomy" id="2364126"/>
    <lineage>
        <taxon>Eukaryota</taxon>
        <taxon>Sar</taxon>
        <taxon>Alveolata</taxon>
        <taxon>Dinophyceae</taxon>
        <taxon>Prorocentrales</taxon>
        <taxon>Prorocentraceae</taxon>
        <taxon>Prorocentrum</taxon>
    </lineage>
</organism>